<organism evidence="1 2">
    <name type="scientific">Rattus norvegicus</name>
    <name type="common">Rat</name>
    <dbReference type="NCBI Taxonomy" id="10116"/>
    <lineage>
        <taxon>Eukaryota</taxon>
        <taxon>Metazoa</taxon>
        <taxon>Chordata</taxon>
        <taxon>Craniata</taxon>
        <taxon>Vertebrata</taxon>
        <taxon>Euteleostomi</taxon>
        <taxon>Mammalia</taxon>
        <taxon>Eutheria</taxon>
        <taxon>Euarchontoglires</taxon>
        <taxon>Glires</taxon>
        <taxon>Rodentia</taxon>
        <taxon>Myomorpha</taxon>
        <taxon>Muroidea</taxon>
        <taxon>Muridae</taxon>
        <taxon>Murinae</taxon>
        <taxon>Rattus</taxon>
    </lineage>
</organism>
<protein>
    <submittedName>
        <fullName evidence="1">RCG61410</fullName>
    </submittedName>
</protein>
<name>A6H9K0_RAT</name>
<dbReference type="Proteomes" id="UP000234681">
    <property type="component" value="Chromosome 6"/>
</dbReference>
<proteinExistence type="predicted"/>
<accession>A6H9K0</accession>
<sequence>MRRGGGTELGCPG</sequence>
<gene>
    <name evidence="1" type="ORF">rCG_61410</name>
</gene>
<dbReference type="EMBL" id="CH473947">
    <property type="protein sequence ID" value="EDM02705.1"/>
    <property type="molecule type" value="Genomic_DNA"/>
</dbReference>
<evidence type="ECO:0000313" key="2">
    <source>
        <dbReference type="Proteomes" id="UP000234681"/>
    </source>
</evidence>
<evidence type="ECO:0000313" key="1">
    <source>
        <dbReference type="EMBL" id="EDM02705.1"/>
    </source>
</evidence>
<reference evidence="2" key="1">
    <citation type="submission" date="2005-09" db="EMBL/GenBank/DDBJ databases">
        <authorList>
            <person name="Mural R.J."/>
            <person name="Li P.W."/>
            <person name="Adams M.D."/>
            <person name="Amanatides P.G."/>
            <person name="Baden-Tillson H."/>
            <person name="Barnstead M."/>
            <person name="Chin S.H."/>
            <person name="Dew I."/>
            <person name="Evans C.A."/>
            <person name="Ferriera S."/>
            <person name="Flanigan M."/>
            <person name="Fosler C."/>
            <person name="Glodek A."/>
            <person name="Gu Z."/>
            <person name="Holt R.A."/>
            <person name="Jennings D."/>
            <person name="Kraft C.L."/>
            <person name="Lu F."/>
            <person name="Nguyen T."/>
            <person name="Nusskern D.R."/>
            <person name="Pfannkoch C.M."/>
            <person name="Sitter C."/>
            <person name="Sutton G.G."/>
            <person name="Venter J.C."/>
            <person name="Wang Z."/>
            <person name="Woodage T."/>
            <person name="Zheng X.H."/>
            <person name="Zhong F."/>
        </authorList>
    </citation>
    <scope>NUCLEOTIDE SEQUENCE [LARGE SCALE GENOMIC DNA]</scope>
    <source>
        <strain>BN</strain>
        <strain evidence="2">Sprague-Dawley</strain>
    </source>
</reference>